<accession>A0AAE1ACV5</accession>
<evidence type="ECO:0000313" key="3">
    <source>
        <dbReference type="Proteomes" id="UP001283361"/>
    </source>
</evidence>
<feature type="compositionally biased region" description="Polar residues" evidence="1">
    <location>
        <begin position="71"/>
        <end position="82"/>
    </location>
</feature>
<feature type="compositionally biased region" description="Basic and acidic residues" evidence="1">
    <location>
        <begin position="34"/>
        <end position="54"/>
    </location>
</feature>
<evidence type="ECO:0000256" key="1">
    <source>
        <dbReference type="SAM" id="MobiDB-lite"/>
    </source>
</evidence>
<organism evidence="2 3">
    <name type="scientific">Elysia crispata</name>
    <name type="common">lettuce slug</name>
    <dbReference type="NCBI Taxonomy" id="231223"/>
    <lineage>
        <taxon>Eukaryota</taxon>
        <taxon>Metazoa</taxon>
        <taxon>Spiralia</taxon>
        <taxon>Lophotrochozoa</taxon>
        <taxon>Mollusca</taxon>
        <taxon>Gastropoda</taxon>
        <taxon>Heterobranchia</taxon>
        <taxon>Euthyneura</taxon>
        <taxon>Panpulmonata</taxon>
        <taxon>Sacoglossa</taxon>
        <taxon>Placobranchoidea</taxon>
        <taxon>Plakobranchidae</taxon>
        <taxon>Elysia</taxon>
    </lineage>
</organism>
<feature type="region of interest" description="Disordered" evidence="1">
    <location>
        <begin position="25"/>
        <end position="82"/>
    </location>
</feature>
<dbReference type="Proteomes" id="UP001283361">
    <property type="component" value="Unassembled WGS sequence"/>
</dbReference>
<reference evidence="2" key="1">
    <citation type="journal article" date="2023" name="G3 (Bethesda)">
        <title>A reference genome for the long-term kleptoplast-retaining sea slug Elysia crispata morphotype clarki.</title>
        <authorList>
            <person name="Eastman K.E."/>
            <person name="Pendleton A.L."/>
            <person name="Shaikh M.A."/>
            <person name="Suttiyut T."/>
            <person name="Ogas R."/>
            <person name="Tomko P."/>
            <person name="Gavelis G."/>
            <person name="Widhalm J.R."/>
            <person name="Wisecaver J.H."/>
        </authorList>
    </citation>
    <scope>NUCLEOTIDE SEQUENCE</scope>
    <source>
        <strain evidence="2">ECLA1</strain>
    </source>
</reference>
<sequence length="82" mass="9470">MYLITKYFPCGAIRMIGKRVSEYRTRPKPNRHAGGLDKHEYQSEFIERTVDSRDSQFNGAGWRTGPRPEPQVTSGSCRSDQY</sequence>
<proteinExistence type="predicted"/>
<gene>
    <name evidence="2" type="ORF">RRG08_036804</name>
</gene>
<comment type="caution">
    <text evidence="2">The sequence shown here is derived from an EMBL/GenBank/DDBJ whole genome shotgun (WGS) entry which is preliminary data.</text>
</comment>
<protein>
    <submittedName>
        <fullName evidence="2">Uncharacterized protein</fullName>
    </submittedName>
</protein>
<name>A0AAE1ACV5_9GAST</name>
<dbReference type="EMBL" id="JAWDGP010002150">
    <property type="protein sequence ID" value="KAK3785268.1"/>
    <property type="molecule type" value="Genomic_DNA"/>
</dbReference>
<keyword evidence="3" id="KW-1185">Reference proteome</keyword>
<dbReference type="AlphaFoldDB" id="A0AAE1ACV5"/>
<evidence type="ECO:0000313" key="2">
    <source>
        <dbReference type="EMBL" id="KAK3785268.1"/>
    </source>
</evidence>